<keyword evidence="2" id="KW-1185">Reference proteome</keyword>
<sequence>MEIKEELKKSLYLDLFTGWGAVCPTPKESLRGVTYLSWFGLPLGQTYLFNFNLTAGGGVGHQPKESKERLSLLSYNLFKGRKFGGALPVVFRSTTLHDSGNQNL</sequence>
<organism evidence="1 2">
    <name type="scientific">Rhizophagus irregularis</name>
    <dbReference type="NCBI Taxonomy" id="588596"/>
    <lineage>
        <taxon>Eukaryota</taxon>
        <taxon>Fungi</taxon>
        <taxon>Fungi incertae sedis</taxon>
        <taxon>Mucoromycota</taxon>
        <taxon>Glomeromycotina</taxon>
        <taxon>Glomeromycetes</taxon>
        <taxon>Glomerales</taxon>
        <taxon>Glomeraceae</taxon>
        <taxon>Rhizophagus</taxon>
    </lineage>
</organism>
<proteinExistence type="predicted"/>
<comment type="caution">
    <text evidence="1">The sequence shown here is derived from an EMBL/GenBank/DDBJ whole genome shotgun (WGS) entry which is preliminary data.</text>
</comment>
<dbReference type="AlphaFoldDB" id="A0A2I1HTZ5"/>
<accession>A0A2I1HTZ5</accession>
<dbReference type="EMBL" id="LLXI01006886">
    <property type="protein sequence ID" value="PKY62326.1"/>
    <property type="molecule type" value="Genomic_DNA"/>
</dbReference>
<evidence type="ECO:0000313" key="2">
    <source>
        <dbReference type="Proteomes" id="UP000234323"/>
    </source>
</evidence>
<protein>
    <submittedName>
        <fullName evidence="1">Uncharacterized protein</fullName>
    </submittedName>
</protein>
<reference evidence="1 2" key="1">
    <citation type="submission" date="2015-10" db="EMBL/GenBank/DDBJ databases">
        <title>Genome analyses suggest a sexual origin of heterokaryosis in a supposedly ancient asexual fungus.</title>
        <authorList>
            <person name="Ropars J."/>
            <person name="Sedzielewska K."/>
            <person name="Noel J."/>
            <person name="Charron P."/>
            <person name="Farinelli L."/>
            <person name="Marton T."/>
            <person name="Kruger M."/>
            <person name="Pelin A."/>
            <person name="Brachmann A."/>
            <person name="Corradi N."/>
        </authorList>
    </citation>
    <scope>NUCLEOTIDE SEQUENCE [LARGE SCALE GENOMIC DNA]</scope>
    <source>
        <strain evidence="1 2">A4</strain>
    </source>
</reference>
<dbReference type="Proteomes" id="UP000234323">
    <property type="component" value="Unassembled WGS sequence"/>
</dbReference>
<gene>
    <name evidence="1" type="ORF">RhiirA4_488609</name>
</gene>
<evidence type="ECO:0000313" key="1">
    <source>
        <dbReference type="EMBL" id="PKY62326.1"/>
    </source>
</evidence>
<name>A0A2I1HTZ5_9GLOM</name>